<evidence type="ECO:0000313" key="4">
    <source>
        <dbReference type="Proteomes" id="UP000468531"/>
    </source>
</evidence>
<feature type="non-terminal residue" evidence="3">
    <location>
        <position position="1"/>
    </location>
</feature>
<evidence type="ECO:0000259" key="2">
    <source>
        <dbReference type="Pfam" id="PF12705"/>
    </source>
</evidence>
<evidence type="ECO:0000313" key="3">
    <source>
        <dbReference type="EMBL" id="NEU97000.1"/>
    </source>
</evidence>
<dbReference type="EMBL" id="VKHP01000047">
    <property type="protein sequence ID" value="NEU97000.1"/>
    <property type="molecule type" value="Genomic_DNA"/>
</dbReference>
<dbReference type="RefSeq" id="WP_163154010.1">
    <property type="nucleotide sequence ID" value="NZ_VKHP01000047.1"/>
</dbReference>
<feature type="compositionally biased region" description="Basic and acidic residues" evidence="1">
    <location>
        <begin position="1"/>
        <end position="11"/>
    </location>
</feature>
<accession>A0A6P1BH85</accession>
<feature type="domain" description="PD-(D/E)XK endonuclease-like" evidence="2">
    <location>
        <begin position="11"/>
        <end position="76"/>
    </location>
</feature>
<keyword evidence="4" id="KW-1185">Reference proteome</keyword>
<dbReference type="AlphaFoldDB" id="A0A6P1BH85"/>
<evidence type="ECO:0000256" key="1">
    <source>
        <dbReference type="SAM" id="MobiDB-lite"/>
    </source>
</evidence>
<name>A0A6P1BH85_9BRAD</name>
<dbReference type="Pfam" id="PF12705">
    <property type="entry name" value="PDDEXK_1"/>
    <property type="match status" value="1"/>
</dbReference>
<feature type="region of interest" description="Disordered" evidence="1">
    <location>
        <begin position="1"/>
        <end position="28"/>
    </location>
</feature>
<dbReference type="InterPro" id="IPR011335">
    <property type="entry name" value="Restrct_endonuc-II-like"/>
</dbReference>
<protein>
    <recommendedName>
        <fullName evidence="2">PD-(D/E)XK endonuclease-like domain-containing protein</fullName>
    </recommendedName>
</protein>
<dbReference type="InterPro" id="IPR038726">
    <property type="entry name" value="PDDEXK_AddAB-type"/>
</dbReference>
<comment type="caution">
    <text evidence="3">The sequence shown here is derived from an EMBL/GenBank/DDBJ whole genome shotgun (WGS) entry which is preliminary data.</text>
</comment>
<dbReference type="InterPro" id="IPR011604">
    <property type="entry name" value="PDDEXK-like_dom_sf"/>
</dbReference>
<gene>
    <name evidence="3" type="ORF">FNJ47_14420</name>
</gene>
<reference evidence="3 4" key="1">
    <citation type="journal article" date="2020" name="Arch. Microbiol.">
        <title>Bradyrhizobium uaiense sp. nov., a new highly efficient cowpea symbiont.</title>
        <authorList>
            <person name="Cabral Michel D."/>
            <person name="Azarias Guimaraes A."/>
            <person name="Martins da Costa E."/>
            <person name="Soares de Carvalho T."/>
            <person name="Balsanelli E."/>
            <person name="Willems A."/>
            <person name="Maltempi de Souza E."/>
            <person name="de Souza Moreira F.M."/>
        </authorList>
    </citation>
    <scope>NUCLEOTIDE SEQUENCE [LARGE SCALE GENOMIC DNA]</scope>
    <source>
        <strain evidence="3 4">UFLA 03-164</strain>
    </source>
</reference>
<organism evidence="3 4">
    <name type="scientific">Bradyrhizobium uaiense</name>
    <dbReference type="NCBI Taxonomy" id="2594946"/>
    <lineage>
        <taxon>Bacteria</taxon>
        <taxon>Pseudomonadati</taxon>
        <taxon>Pseudomonadota</taxon>
        <taxon>Alphaproteobacteria</taxon>
        <taxon>Hyphomicrobiales</taxon>
        <taxon>Nitrobacteraceae</taxon>
        <taxon>Bradyrhizobium</taxon>
    </lineage>
</organism>
<dbReference type="Gene3D" id="3.90.320.10">
    <property type="match status" value="1"/>
</dbReference>
<sequence>GPRRGVPDGGRRPVGRSRTVGVAGQSDGLAGAPNEVLIVDFKTNHAPPTTAAEAPKGYIRQLALYRAVLAKLYPQRIIHAALLWTETPEMMEISAPALDAGLA</sequence>
<dbReference type="Proteomes" id="UP000468531">
    <property type="component" value="Unassembled WGS sequence"/>
</dbReference>
<proteinExistence type="predicted"/>
<dbReference type="SUPFAM" id="SSF52980">
    <property type="entry name" value="Restriction endonuclease-like"/>
    <property type="match status" value="1"/>
</dbReference>